<feature type="domain" description="PABC" evidence="13">
    <location>
        <begin position="556"/>
        <end position="633"/>
    </location>
</feature>
<evidence type="ECO:0000256" key="5">
    <source>
        <dbReference type="ARBA" id="ARBA00022581"/>
    </source>
</evidence>
<evidence type="ECO:0000256" key="6">
    <source>
        <dbReference type="ARBA" id="ARBA00022737"/>
    </source>
</evidence>
<dbReference type="InterPro" id="IPR012677">
    <property type="entry name" value="Nucleotide-bd_a/b_plait_sf"/>
</dbReference>
<evidence type="ECO:0000313" key="15">
    <source>
        <dbReference type="Proteomes" id="UP000822688"/>
    </source>
</evidence>
<keyword evidence="15" id="KW-1185">Reference proteome</keyword>
<keyword evidence="7 9" id="KW-0694">RNA-binding</keyword>
<dbReference type="Pfam" id="PF00076">
    <property type="entry name" value="RRM_1"/>
    <property type="match status" value="4"/>
</dbReference>
<keyword evidence="4 10" id="KW-0963">Cytoplasm</keyword>
<dbReference type="FunFam" id="3.30.70.330:FF:000555">
    <property type="entry name" value="Polyadenylate-binding protein"/>
    <property type="match status" value="1"/>
</dbReference>
<dbReference type="PANTHER" id="PTHR24012">
    <property type="entry name" value="RNA BINDING PROTEIN"/>
    <property type="match status" value="1"/>
</dbReference>
<dbReference type="FunFam" id="3.30.70.330:FF:000239">
    <property type="entry name" value="Polyadenylate-binding protein"/>
    <property type="match status" value="1"/>
</dbReference>
<evidence type="ECO:0000256" key="2">
    <source>
        <dbReference type="ARBA" id="ARBA00004496"/>
    </source>
</evidence>
<dbReference type="InterPro" id="IPR036053">
    <property type="entry name" value="PABP-dom"/>
</dbReference>
<feature type="domain" description="RRM" evidence="12">
    <location>
        <begin position="30"/>
        <end position="108"/>
    </location>
</feature>
<evidence type="ECO:0000256" key="7">
    <source>
        <dbReference type="ARBA" id="ARBA00022884"/>
    </source>
</evidence>
<dbReference type="InterPro" id="IPR000504">
    <property type="entry name" value="RRM_dom"/>
</dbReference>
<dbReference type="SUPFAM" id="SSF63570">
    <property type="entry name" value="PABC (PABP) domain"/>
    <property type="match status" value="1"/>
</dbReference>
<evidence type="ECO:0000256" key="11">
    <source>
        <dbReference type="SAM" id="MobiDB-lite"/>
    </source>
</evidence>
<dbReference type="GO" id="GO:0003723">
    <property type="term" value="F:RNA binding"/>
    <property type="evidence" value="ECO:0007669"/>
    <property type="project" value="UniProtKB-UniRule"/>
</dbReference>
<evidence type="ECO:0000313" key="14">
    <source>
        <dbReference type="EMBL" id="KAG0570824.1"/>
    </source>
</evidence>
<keyword evidence="8" id="KW-0539">Nucleus</keyword>
<dbReference type="EMBL" id="CM026427">
    <property type="protein sequence ID" value="KAG0570824.1"/>
    <property type="molecule type" value="Genomic_DNA"/>
</dbReference>
<evidence type="ECO:0000259" key="13">
    <source>
        <dbReference type="PROSITE" id="PS51309"/>
    </source>
</evidence>
<evidence type="ECO:0000256" key="4">
    <source>
        <dbReference type="ARBA" id="ARBA00022490"/>
    </source>
</evidence>
<comment type="caution">
    <text evidence="14">The sequence shown here is derived from an EMBL/GenBank/DDBJ whole genome shotgun (WGS) entry which is preliminary data.</text>
</comment>
<evidence type="ECO:0000256" key="10">
    <source>
        <dbReference type="RuleBase" id="RU362004"/>
    </source>
</evidence>
<comment type="similarity">
    <text evidence="3 10">Belongs to the polyadenylate-binding protein type-1 family.</text>
</comment>
<evidence type="ECO:0000256" key="3">
    <source>
        <dbReference type="ARBA" id="ARBA00008557"/>
    </source>
</evidence>
<dbReference type="SUPFAM" id="SSF54928">
    <property type="entry name" value="RNA-binding domain, RBD"/>
    <property type="match status" value="2"/>
</dbReference>
<organism evidence="14 15">
    <name type="scientific">Ceratodon purpureus</name>
    <name type="common">Fire moss</name>
    <name type="synonym">Dicranum purpureum</name>
    <dbReference type="NCBI Taxonomy" id="3225"/>
    <lineage>
        <taxon>Eukaryota</taxon>
        <taxon>Viridiplantae</taxon>
        <taxon>Streptophyta</taxon>
        <taxon>Embryophyta</taxon>
        <taxon>Bryophyta</taxon>
        <taxon>Bryophytina</taxon>
        <taxon>Bryopsida</taxon>
        <taxon>Dicranidae</taxon>
        <taxon>Pseudoditrichales</taxon>
        <taxon>Ditrichaceae</taxon>
        <taxon>Ceratodon</taxon>
    </lineage>
</organism>
<dbReference type="GO" id="GO:0005634">
    <property type="term" value="C:nucleus"/>
    <property type="evidence" value="ECO:0007669"/>
    <property type="project" value="UniProtKB-SubCell"/>
</dbReference>
<dbReference type="OrthoDB" id="19742at2759"/>
<evidence type="ECO:0000256" key="1">
    <source>
        <dbReference type="ARBA" id="ARBA00004123"/>
    </source>
</evidence>
<comment type="subcellular location">
    <subcellularLocation>
        <location evidence="2 10">Cytoplasm</location>
    </subcellularLocation>
    <subcellularLocation>
        <location evidence="1">Nucleus</location>
    </subcellularLocation>
</comment>
<evidence type="ECO:0000256" key="8">
    <source>
        <dbReference type="ARBA" id="ARBA00023242"/>
    </source>
</evidence>
<dbReference type="PROSITE" id="PS50102">
    <property type="entry name" value="RRM"/>
    <property type="match status" value="4"/>
</dbReference>
<dbReference type="InterPro" id="IPR045305">
    <property type="entry name" value="RRM2_I_PABPs"/>
</dbReference>
<dbReference type="SMART" id="SM00517">
    <property type="entry name" value="PolyA"/>
    <property type="match status" value="1"/>
</dbReference>
<feature type="domain" description="RRM" evidence="12">
    <location>
        <begin position="118"/>
        <end position="190"/>
    </location>
</feature>
<feature type="domain" description="RRM" evidence="12">
    <location>
        <begin position="209"/>
        <end position="286"/>
    </location>
</feature>
<feature type="compositionally biased region" description="Low complexity" evidence="11">
    <location>
        <begin position="488"/>
        <end position="505"/>
    </location>
</feature>
<dbReference type="AlphaFoldDB" id="A0A8T0HJ60"/>
<dbReference type="Gene3D" id="1.10.1900.10">
    <property type="entry name" value="c-terminal domain of poly(a) binding protein"/>
    <property type="match status" value="1"/>
</dbReference>
<dbReference type="CDD" id="cd12381">
    <property type="entry name" value="RRM4_I_PABPs"/>
    <property type="match status" value="1"/>
</dbReference>
<name>A0A8T0HJ60_CERPU</name>
<dbReference type="InterPro" id="IPR006515">
    <property type="entry name" value="PABP_1234"/>
</dbReference>
<dbReference type="InterPro" id="IPR002004">
    <property type="entry name" value="PABP_HYD_C"/>
</dbReference>
<evidence type="ECO:0000256" key="9">
    <source>
        <dbReference type="PROSITE-ProRule" id="PRU00176"/>
    </source>
</evidence>
<comment type="function">
    <text evidence="10">Binds the poly(A) tail of mRNA.</text>
</comment>
<dbReference type="CDD" id="cd12380">
    <property type="entry name" value="RRM3_I_PABPs"/>
    <property type="match status" value="1"/>
</dbReference>
<protein>
    <recommendedName>
        <fullName evidence="10">Polyadenylate-binding protein</fullName>
        <shortName evidence="10">PABP</shortName>
    </recommendedName>
</protein>
<feature type="region of interest" description="Disordered" evidence="11">
    <location>
        <begin position="459"/>
        <end position="527"/>
    </location>
</feature>
<dbReference type="FunFam" id="3.30.70.330:FF:000003">
    <property type="entry name" value="Polyadenylate-binding protein"/>
    <property type="match status" value="1"/>
</dbReference>
<proteinExistence type="inferred from homology"/>
<keyword evidence="5" id="KW-0945">Host-virus interaction</keyword>
<dbReference type="Gene3D" id="3.30.70.330">
    <property type="match status" value="4"/>
</dbReference>
<dbReference type="CDD" id="cd12379">
    <property type="entry name" value="RRM2_I_PABPs"/>
    <property type="match status" value="1"/>
</dbReference>
<dbReference type="NCBIfam" id="TIGR01628">
    <property type="entry name" value="PABP-1234"/>
    <property type="match status" value="1"/>
</dbReference>
<dbReference type="FunFam" id="3.30.70.330:FF:000217">
    <property type="entry name" value="Polyadenylate-binding protein"/>
    <property type="match status" value="1"/>
</dbReference>
<feature type="compositionally biased region" description="Polar residues" evidence="11">
    <location>
        <begin position="509"/>
        <end position="520"/>
    </location>
</feature>
<sequence>MAQAQVQGGGQQQQAAQAAAGAAPTQFVSTSLYVGDLEPNVSEAQLYEMFSQVGQVVSIRVCRDLITRRSLGYAYVNYNNAQDATRALELLNFTVVNGKPIRIMFSHRDPSIRKSGTANIFIKNLDKAIDNKALHDTFSAFGGILSCKVATDSSGQSKGYGFVQFEQEESAQTAIEKVNGMLLNDKQVFVGPFVRRQERDQSGGVSKFNNVYVKNLGDNTTDDDLKKVFGAYGTISSAVVMRDNEGKSKCFGFVNFEHADDAAKAVEALNGKKIDEKEWYVGRAQKKSEREAELRAKFEQERKERIEKYQGVNLYLKNLDDTVDDEKLRELFAEYGTITSCKVMRDPQGQSRGSGFVAFSSPEEATRAVTEMNGKMVGTKPLYVALAQRKEERRARLQAAFAQMRTPVGPAVPTSVPMYHPGTPGMGPQMPYYGQHPSGPIPLQPAAFGYQPQIIRPGGPQIPNYMGYPSVPLRQGQQGQRAGGRRGGAPQQQQQPQQQMIQRGGNRNFRYTPNARNTPDATVPPQGIMGAMLPVPIEIGGVPVANADSGNNQPLPISALASALASAPPEQQRAMLGEQLYPLVDGLEHDHAGKVTGMLLEMDQTEVLHLIESPEALKAKVAEAMDVLRMAQAVPSAPTDQLGNLSISDSA</sequence>
<dbReference type="SMART" id="SM00361">
    <property type="entry name" value="RRM_1"/>
    <property type="match status" value="4"/>
</dbReference>
<dbReference type="GO" id="GO:0005737">
    <property type="term" value="C:cytoplasm"/>
    <property type="evidence" value="ECO:0007669"/>
    <property type="project" value="UniProtKB-SubCell"/>
</dbReference>
<dbReference type="CDD" id="cd12378">
    <property type="entry name" value="RRM1_I_PABPs"/>
    <property type="match status" value="1"/>
</dbReference>
<reference evidence="14 15" key="1">
    <citation type="submission" date="2020-06" db="EMBL/GenBank/DDBJ databases">
        <title>WGS assembly of Ceratodon purpureus strain R40.</title>
        <authorList>
            <person name="Carey S.B."/>
            <person name="Jenkins J."/>
            <person name="Shu S."/>
            <person name="Lovell J.T."/>
            <person name="Sreedasyam A."/>
            <person name="Maumus F."/>
            <person name="Tiley G.P."/>
            <person name="Fernandez-Pozo N."/>
            <person name="Barry K."/>
            <person name="Chen C."/>
            <person name="Wang M."/>
            <person name="Lipzen A."/>
            <person name="Daum C."/>
            <person name="Saski C.A."/>
            <person name="Payton A.C."/>
            <person name="Mcbreen J.C."/>
            <person name="Conrad R.E."/>
            <person name="Kollar L.M."/>
            <person name="Olsson S."/>
            <person name="Huttunen S."/>
            <person name="Landis J.B."/>
            <person name="Wickett N.J."/>
            <person name="Johnson M.G."/>
            <person name="Rensing S.A."/>
            <person name="Grimwood J."/>
            <person name="Schmutz J."/>
            <person name="Mcdaniel S.F."/>
        </authorList>
    </citation>
    <scope>NUCLEOTIDE SEQUENCE [LARGE SCALE GENOMIC DNA]</scope>
    <source>
        <strain evidence="14 15">R40</strain>
    </source>
</reference>
<dbReference type="Pfam" id="PF00658">
    <property type="entry name" value="MLLE"/>
    <property type="match status" value="1"/>
</dbReference>
<dbReference type="InterPro" id="IPR003954">
    <property type="entry name" value="RRM_euk-type"/>
</dbReference>
<dbReference type="Proteomes" id="UP000822688">
    <property type="component" value="Chromosome 6"/>
</dbReference>
<evidence type="ECO:0000259" key="12">
    <source>
        <dbReference type="PROSITE" id="PS50102"/>
    </source>
</evidence>
<dbReference type="InterPro" id="IPR035979">
    <property type="entry name" value="RBD_domain_sf"/>
</dbReference>
<keyword evidence="6" id="KW-0677">Repeat</keyword>
<dbReference type="InterPro" id="IPR034364">
    <property type="entry name" value="PABP_RRM1"/>
</dbReference>
<dbReference type="FunFam" id="1.10.1900.10:FF:000003">
    <property type="entry name" value="Polyadenylate-binding protein"/>
    <property type="match status" value="1"/>
</dbReference>
<dbReference type="SMART" id="SM00360">
    <property type="entry name" value="RRM"/>
    <property type="match status" value="4"/>
</dbReference>
<dbReference type="PROSITE" id="PS51309">
    <property type="entry name" value="PABC"/>
    <property type="match status" value="1"/>
</dbReference>
<gene>
    <name evidence="14" type="ORF">KC19_6G190000</name>
</gene>
<accession>A0A8T0HJ60</accession>
<feature type="domain" description="RRM" evidence="12">
    <location>
        <begin position="312"/>
        <end position="389"/>
    </location>
</feature>